<dbReference type="InterPro" id="IPR027417">
    <property type="entry name" value="P-loop_NTPase"/>
</dbReference>
<evidence type="ECO:0000256" key="1">
    <source>
        <dbReference type="ARBA" id="ARBA00004496"/>
    </source>
</evidence>
<dbReference type="SUPFAM" id="SSF52540">
    <property type="entry name" value="P-loop containing nucleoside triphosphate hydrolases"/>
    <property type="match status" value="1"/>
</dbReference>
<sequence length="357" mass="41330">MILERISLENFRSHTKAAFSFTPDVNLILGQNTSGKTNLIEAINYLAAGRGLRPGRDSESINHKAEMARIKGIVEDASGEAKSLEVIITRGSVMEIKTPMKKYIVNDVSRRSTDFAGIIKTVLFWPQNMDLVTGSPSLRRRYLDDVLTQTDREYHRTLVSYERGLRQRNKLLEAISENQAHHHQLLFWNQLLIKQGSYITARREEFLEFANRFNFPEEINPGVSYMLFYDKSIISESRLEQYSEAEVAAKATLVGPHRDDFIFKKHEEKDRELVSYGSRGEQRLAILWLKLTEYAYLQEKSGGRPLLLLDDIFSELDHTHREIIFHLLGKQQTIMTITDKHLIPEKYFRLAKVIELD</sequence>
<dbReference type="Pfam" id="PF02463">
    <property type="entry name" value="SMC_N"/>
    <property type="match status" value="1"/>
</dbReference>
<keyword evidence="9 10" id="KW-0742">SOS response</keyword>
<keyword evidence="9 10" id="KW-0234">DNA repair</keyword>
<dbReference type="Proteomes" id="UP000034894">
    <property type="component" value="Unassembled WGS sequence"/>
</dbReference>
<feature type="domain" description="RecF/RecN/SMC N-terminal" evidence="11">
    <location>
        <begin position="3"/>
        <end position="333"/>
    </location>
</feature>
<dbReference type="GO" id="GO:0003697">
    <property type="term" value="F:single-stranded DNA binding"/>
    <property type="evidence" value="ECO:0007669"/>
    <property type="project" value="UniProtKB-UniRule"/>
</dbReference>
<evidence type="ECO:0000313" key="12">
    <source>
        <dbReference type="EMBL" id="KKS97956.1"/>
    </source>
</evidence>
<dbReference type="PROSITE" id="PS00617">
    <property type="entry name" value="RECF_1"/>
    <property type="match status" value="1"/>
</dbReference>
<dbReference type="GO" id="GO:0005737">
    <property type="term" value="C:cytoplasm"/>
    <property type="evidence" value="ECO:0007669"/>
    <property type="project" value="UniProtKB-SubCell"/>
</dbReference>
<keyword evidence="5 9" id="KW-0235">DNA replication</keyword>
<protein>
    <recommendedName>
        <fullName evidence="3 9">DNA replication and repair protein RecF</fullName>
    </recommendedName>
</protein>
<dbReference type="InterPro" id="IPR042174">
    <property type="entry name" value="RecF_2"/>
</dbReference>
<dbReference type="Gene3D" id="1.20.1050.90">
    <property type="entry name" value="RecF/RecN/SMC, N-terminal domain"/>
    <property type="match status" value="1"/>
</dbReference>
<dbReference type="PATRIC" id="fig|1618443.3.peg.755"/>
<proteinExistence type="inferred from homology"/>
<dbReference type="InterPro" id="IPR018078">
    <property type="entry name" value="DNA-binding_RecF_CS"/>
</dbReference>
<keyword evidence="7 9" id="KW-0067">ATP-binding</keyword>
<keyword evidence="9 10" id="KW-0227">DNA damage</keyword>
<dbReference type="NCBIfam" id="TIGR00611">
    <property type="entry name" value="recf"/>
    <property type="match status" value="1"/>
</dbReference>
<evidence type="ECO:0000256" key="10">
    <source>
        <dbReference type="RuleBase" id="RU000578"/>
    </source>
</evidence>
<dbReference type="GO" id="GO:0000731">
    <property type="term" value="P:DNA synthesis involved in DNA repair"/>
    <property type="evidence" value="ECO:0007669"/>
    <property type="project" value="TreeGrafter"/>
</dbReference>
<dbReference type="STRING" id="1618443.UV73_C0004G0098"/>
<comment type="function">
    <text evidence="9 10">The RecF protein is involved in DNA metabolism; it is required for DNA replication and normal SOS inducibility. RecF binds preferentially to single-stranded, linear DNA. It also seems to bind ATP.</text>
</comment>
<organism evidence="12 13">
    <name type="scientific">Candidatus Gottesmanbacteria bacterium GW2011_GWA2_43_14</name>
    <dbReference type="NCBI Taxonomy" id="1618443"/>
    <lineage>
        <taxon>Bacteria</taxon>
        <taxon>Candidatus Gottesmaniibacteriota</taxon>
    </lineage>
</organism>
<keyword evidence="8 9" id="KW-0238">DNA-binding</keyword>
<evidence type="ECO:0000259" key="11">
    <source>
        <dbReference type="Pfam" id="PF02463"/>
    </source>
</evidence>
<comment type="caution">
    <text evidence="9">Lacks conserved residue(s) required for the propagation of feature annotation.</text>
</comment>
<dbReference type="HAMAP" id="MF_00365">
    <property type="entry name" value="RecF"/>
    <property type="match status" value="1"/>
</dbReference>
<dbReference type="InterPro" id="IPR001238">
    <property type="entry name" value="DNA-binding_RecF"/>
</dbReference>
<dbReference type="EMBL" id="LCFP01000004">
    <property type="protein sequence ID" value="KKS97956.1"/>
    <property type="molecule type" value="Genomic_DNA"/>
</dbReference>
<evidence type="ECO:0000256" key="2">
    <source>
        <dbReference type="ARBA" id="ARBA00008016"/>
    </source>
</evidence>
<dbReference type="PROSITE" id="PS00618">
    <property type="entry name" value="RECF_2"/>
    <property type="match status" value="1"/>
</dbReference>
<keyword evidence="6 9" id="KW-0547">Nucleotide-binding</keyword>
<dbReference type="InterPro" id="IPR003395">
    <property type="entry name" value="RecF/RecN/SMC_N"/>
</dbReference>
<dbReference type="GO" id="GO:0005524">
    <property type="term" value="F:ATP binding"/>
    <property type="evidence" value="ECO:0007669"/>
    <property type="project" value="UniProtKB-UniRule"/>
</dbReference>
<evidence type="ECO:0000313" key="13">
    <source>
        <dbReference type="Proteomes" id="UP000034894"/>
    </source>
</evidence>
<name>A0A0G1FSG0_9BACT</name>
<gene>
    <name evidence="9 12" type="primary">recF</name>
    <name evidence="12" type="ORF">UV73_C0004G0098</name>
</gene>
<evidence type="ECO:0000256" key="4">
    <source>
        <dbReference type="ARBA" id="ARBA00022490"/>
    </source>
</evidence>
<evidence type="ECO:0000256" key="8">
    <source>
        <dbReference type="ARBA" id="ARBA00023125"/>
    </source>
</evidence>
<comment type="subcellular location">
    <subcellularLocation>
        <location evidence="1 9 10">Cytoplasm</location>
    </subcellularLocation>
</comment>
<evidence type="ECO:0000256" key="7">
    <source>
        <dbReference type="ARBA" id="ARBA00022840"/>
    </source>
</evidence>
<dbReference type="GO" id="GO:0009432">
    <property type="term" value="P:SOS response"/>
    <property type="evidence" value="ECO:0007669"/>
    <property type="project" value="UniProtKB-UniRule"/>
</dbReference>
<comment type="caution">
    <text evidence="12">The sequence shown here is derived from an EMBL/GenBank/DDBJ whole genome shotgun (WGS) entry which is preliminary data.</text>
</comment>
<evidence type="ECO:0000256" key="6">
    <source>
        <dbReference type="ARBA" id="ARBA00022741"/>
    </source>
</evidence>
<evidence type="ECO:0000256" key="3">
    <source>
        <dbReference type="ARBA" id="ARBA00020170"/>
    </source>
</evidence>
<keyword evidence="4 9" id="KW-0963">Cytoplasm</keyword>
<dbReference type="AlphaFoldDB" id="A0A0G1FSG0"/>
<comment type="similarity">
    <text evidence="2 9 10">Belongs to the RecF family.</text>
</comment>
<dbReference type="PANTHER" id="PTHR32182:SF0">
    <property type="entry name" value="DNA REPLICATION AND REPAIR PROTEIN RECF"/>
    <property type="match status" value="1"/>
</dbReference>
<dbReference type="PANTHER" id="PTHR32182">
    <property type="entry name" value="DNA REPLICATION AND REPAIR PROTEIN RECF"/>
    <property type="match status" value="1"/>
</dbReference>
<accession>A0A0G1FSG0</accession>
<dbReference type="GO" id="GO:0006260">
    <property type="term" value="P:DNA replication"/>
    <property type="evidence" value="ECO:0007669"/>
    <property type="project" value="UniProtKB-UniRule"/>
</dbReference>
<reference evidence="12 13" key="1">
    <citation type="journal article" date="2015" name="Nature">
        <title>rRNA introns, odd ribosomes, and small enigmatic genomes across a large radiation of phyla.</title>
        <authorList>
            <person name="Brown C.T."/>
            <person name="Hug L.A."/>
            <person name="Thomas B.C."/>
            <person name="Sharon I."/>
            <person name="Castelle C.J."/>
            <person name="Singh A."/>
            <person name="Wilkins M.J."/>
            <person name="Williams K.H."/>
            <person name="Banfield J.F."/>
        </authorList>
    </citation>
    <scope>NUCLEOTIDE SEQUENCE [LARGE SCALE GENOMIC DNA]</scope>
</reference>
<evidence type="ECO:0000256" key="5">
    <source>
        <dbReference type="ARBA" id="ARBA00022705"/>
    </source>
</evidence>
<dbReference type="GO" id="GO:0006302">
    <property type="term" value="P:double-strand break repair"/>
    <property type="evidence" value="ECO:0007669"/>
    <property type="project" value="TreeGrafter"/>
</dbReference>
<dbReference type="Gene3D" id="3.40.50.300">
    <property type="entry name" value="P-loop containing nucleotide triphosphate hydrolases"/>
    <property type="match status" value="1"/>
</dbReference>
<evidence type="ECO:0000256" key="9">
    <source>
        <dbReference type="HAMAP-Rule" id="MF_00365"/>
    </source>
</evidence>